<dbReference type="InterPro" id="IPR052019">
    <property type="entry name" value="F420H2_bilvrd_red/Heme_oxyg"/>
</dbReference>
<sequence length="130" mass="14293">MTATLTSDQIAYLRSQRLGRLATVRPDGSPQNNPVGFRYNAELGTIDIAGWNMGSSRKFRNLATNDRVAFVVDDIASVQPWRVRCLEIRGTAEALTDVDTYMSGASGELIRIHPERIIAFGILPEAARTA</sequence>
<dbReference type="OrthoDB" id="3693562at2"/>
<dbReference type="SUPFAM" id="SSF50475">
    <property type="entry name" value="FMN-binding split barrel"/>
    <property type="match status" value="1"/>
</dbReference>
<dbReference type="GO" id="GO:0005829">
    <property type="term" value="C:cytosol"/>
    <property type="evidence" value="ECO:0007669"/>
    <property type="project" value="TreeGrafter"/>
</dbReference>
<dbReference type="NCBIfam" id="TIGR04023">
    <property type="entry name" value="PPOX_MSMEG_5819"/>
    <property type="match status" value="1"/>
</dbReference>
<evidence type="ECO:0000313" key="3">
    <source>
        <dbReference type="EMBL" id="SNY80746.1"/>
    </source>
</evidence>
<evidence type="ECO:0000313" key="4">
    <source>
        <dbReference type="Proteomes" id="UP000219565"/>
    </source>
</evidence>
<evidence type="ECO:0000259" key="2">
    <source>
        <dbReference type="Pfam" id="PF01243"/>
    </source>
</evidence>
<protein>
    <submittedName>
        <fullName evidence="3">Pyridoxamine 5'-phosphate oxidase family protein</fullName>
    </submittedName>
</protein>
<dbReference type="AlphaFoldDB" id="A0A285LAY1"/>
<gene>
    <name evidence="3" type="ORF">SAMN04244553_2318</name>
</gene>
<dbReference type="GO" id="GO:0016627">
    <property type="term" value="F:oxidoreductase activity, acting on the CH-CH group of donors"/>
    <property type="evidence" value="ECO:0007669"/>
    <property type="project" value="TreeGrafter"/>
</dbReference>
<accession>A0A285LAY1</accession>
<evidence type="ECO:0000256" key="1">
    <source>
        <dbReference type="ARBA" id="ARBA00023002"/>
    </source>
</evidence>
<dbReference type="PANTHER" id="PTHR35176:SF6">
    <property type="entry name" value="HEME OXYGENASE HI_0854-RELATED"/>
    <property type="match status" value="1"/>
</dbReference>
<keyword evidence="4" id="KW-1185">Reference proteome</keyword>
<organism evidence="3 4">
    <name type="scientific">Nocardia amikacinitolerans</name>
    <dbReference type="NCBI Taxonomy" id="756689"/>
    <lineage>
        <taxon>Bacteria</taxon>
        <taxon>Bacillati</taxon>
        <taxon>Actinomycetota</taxon>
        <taxon>Actinomycetes</taxon>
        <taxon>Mycobacteriales</taxon>
        <taxon>Nocardiaceae</taxon>
        <taxon>Nocardia</taxon>
    </lineage>
</organism>
<reference evidence="3 4" key="1">
    <citation type="submission" date="2017-09" db="EMBL/GenBank/DDBJ databases">
        <authorList>
            <person name="Ehlers B."/>
            <person name="Leendertz F.H."/>
        </authorList>
    </citation>
    <scope>NUCLEOTIDE SEQUENCE [LARGE SCALE GENOMIC DNA]</scope>
    <source>
        <strain evidence="3 4">DSM 45537</strain>
    </source>
</reference>
<dbReference type="Pfam" id="PF01243">
    <property type="entry name" value="PNPOx_N"/>
    <property type="match status" value="1"/>
</dbReference>
<feature type="domain" description="Pyridoxamine 5'-phosphate oxidase N-terminal" evidence="2">
    <location>
        <begin position="11"/>
        <end position="100"/>
    </location>
</feature>
<dbReference type="STRING" id="1379680.GCA_001612615_04687"/>
<proteinExistence type="predicted"/>
<dbReference type="GO" id="GO:0070967">
    <property type="term" value="F:coenzyme F420 binding"/>
    <property type="evidence" value="ECO:0007669"/>
    <property type="project" value="TreeGrafter"/>
</dbReference>
<keyword evidence="1" id="KW-0560">Oxidoreductase</keyword>
<dbReference type="InterPro" id="IPR024031">
    <property type="entry name" value="MSMEG_5819/OxyR"/>
</dbReference>
<dbReference type="InterPro" id="IPR011576">
    <property type="entry name" value="Pyridox_Oxase_N"/>
</dbReference>
<dbReference type="PANTHER" id="PTHR35176">
    <property type="entry name" value="HEME OXYGENASE HI_0854-RELATED"/>
    <property type="match status" value="1"/>
</dbReference>
<name>A0A285LAY1_9NOCA</name>
<dbReference type="Gene3D" id="2.30.110.10">
    <property type="entry name" value="Electron Transport, Fmn-binding Protein, Chain A"/>
    <property type="match status" value="1"/>
</dbReference>
<dbReference type="InterPro" id="IPR012349">
    <property type="entry name" value="Split_barrel_FMN-bd"/>
</dbReference>
<dbReference type="EMBL" id="OBEG01000002">
    <property type="protein sequence ID" value="SNY80746.1"/>
    <property type="molecule type" value="Genomic_DNA"/>
</dbReference>
<dbReference type="RefSeq" id="WP_097244917.1">
    <property type="nucleotide sequence ID" value="NZ_JAMTCV010000001.1"/>
</dbReference>
<dbReference type="Proteomes" id="UP000219565">
    <property type="component" value="Unassembled WGS sequence"/>
</dbReference>